<keyword evidence="1" id="KW-0472">Membrane</keyword>
<proteinExistence type="predicted"/>
<organism evidence="2 3">
    <name type="scientific">Anaeroselena agilis</name>
    <dbReference type="NCBI Taxonomy" id="3063788"/>
    <lineage>
        <taxon>Bacteria</taxon>
        <taxon>Bacillati</taxon>
        <taxon>Bacillota</taxon>
        <taxon>Negativicutes</taxon>
        <taxon>Acetonemataceae</taxon>
        <taxon>Anaeroselena</taxon>
    </lineage>
</organism>
<sequence>MNIRQWLISRFIPCGQKERDAALRLLAAARWHAAAPQTPVAGTRDAAFTYRYTVAFAVIAILGANMYFPPEKRRGVTVAITAALEKWRAGAYDKDGQHLMAALNLSGESSEAALGGWVSGEGALERDKESAEQLGRAIMTQAGETVVALFLEDKNKE</sequence>
<dbReference type="RefSeq" id="WP_413781306.1">
    <property type="nucleotide sequence ID" value="NZ_JAUOZS010000001.1"/>
</dbReference>
<protein>
    <submittedName>
        <fullName evidence="2">Uncharacterized protein</fullName>
    </submittedName>
</protein>
<gene>
    <name evidence="2" type="ORF">Q4T40_16460</name>
</gene>
<comment type="caution">
    <text evidence="2">The sequence shown here is derived from an EMBL/GenBank/DDBJ whole genome shotgun (WGS) entry which is preliminary data.</text>
</comment>
<keyword evidence="1" id="KW-0812">Transmembrane</keyword>
<keyword evidence="3" id="KW-1185">Reference proteome</keyword>
<name>A0ABU3P1A6_9FIRM</name>
<evidence type="ECO:0000313" key="2">
    <source>
        <dbReference type="EMBL" id="MDT8902835.1"/>
    </source>
</evidence>
<accession>A0ABU3P1A6</accession>
<evidence type="ECO:0000313" key="3">
    <source>
        <dbReference type="Proteomes" id="UP001254848"/>
    </source>
</evidence>
<evidence type="ECO:0000256" key="1">
    <source>
        <dbReference type="SAM" id="Phobius"/>
    </source>
</evidence>
<keyword evidence="1" id="KW-1133">Transmembrane helix</keyword>
<feature type="transmembrane region" description="Helical" evidence="1">
    <location>
        <begin position="49"/>
        <end position="68"/>
    </location>
</feature>
<dbReference type="Proteomes" id="UP001254848">
    <property type="component" value="Unassembled WGS sequence"/>
</dbReference>
<dbReference type="EMBL" id="JAUOZS010000001">
    <property type="protein sequence ID" value="MDT8902835.1"/>
    <property type="molecule type" value="Genomic_DNA"/>
</dbReference>
<reference evidence="2 3" key="1">
    <citation type="submission" date="2023-07" db="EMBL/GenBank/DDBJ databases">
        <title>The novel representative of Negativicutes class, Anaeroselena agilis gen. nov. sp. nov.</title>
        <authorList>
            <person name="Prokofeva M.I."/>
            <person name="Elcheninov A.G."/>
            <person name="Klyukina A."/>
            <person name="Kublanov I.V."/>
            <person name="Frolov E.N."/>
            <person name="Podosokorskaya O.A."/>
        </authorList>
    </citation>
    <scope>NUCLEOTIDE SEQUENCE [LARGE SCALE GENOMIC DNA]</scope>
    <source>
        <strain evidence="2 3">4137-cl</strain>
    </source>
</reference>